<evidence type="ECO:0000313" key="2">
    <source>
        <dbReference type="Proteomes" id="UP000182826"/>
    </source>
</evidence>
<gene>
    <name evidence="1" type="ORF">BKM63_11430</name>
</gene>
<proteinExistence type="predicted"/>
<dbReference type="OrthoDB" id="1364989at2"/>
<keyword evidence="2" id="KW-1185">Reference proteome</keyword>
<comment type="caution">
    <text evidence="1">The sequence shown here is derived from an EMBL/GenBank/DDBJ whole genome shotgun (WGS) entry which is preliminary data.</text>
</comment>
<name>A0A1J7CKZ8_FLAJO</name>
<reference evidence="1 2" key="1">
    <citation type="submission" date="2016-10" db="EMBL/GenBank/DDBJ databases">
        <title>Draft Genome Sequence of Rhizobacteria Flavobacterium johnsoniae CI04.</title>
        <authorList>
            <person name="Bravo J.I."/>
            <person name="Lozano G.L."/>
            <person name="Handelsman J."/>
        </authorList>
    </citation>
    <scope>NUCLEOTIDE SEQUENCE [LARGE SCALE GENOMIC DNA]</scope>
    <source>
        <strain evidence="1 2">CI04</strain>
    </source>
</reference>
<evidence type="ECO:0000313" key="1">
    <source>
        <dbReference type="EMBL" id="OIV42232.1"/>
    </source>
</evidence>
<protein>
    <submittedName>
        <fullName evidence="1">Uncharacterized protein</fullName>
    </submittedName>
</protein>
<dbReference type="RefSeq" id="WP_071636709.1">
    <property type="nucleotide sequence ID" value="NZ_MLFK01000006.1"/>
</dbReference>
<dbReference type="EMBL" id="MLFK01000006">
    <property type="protein sequence ID" value="OIV42232.1"/>
    <property type="molecule type" value="Genomic_DNA"/>
</dbReference>
<dbReference type="Proteomes" id="UP000182826">
    <property type="component" value="Unassembled WGS sequence"/>
</dbReference>
<organism evidence="1 2">
    <name type="scientific">Flavobacterium johnsoniae</name>
    <name type="common">Cytophaga johnsonae</name>
    <dbReference type="NCBI Taxonomy" id="986"/>
    <lineage>
        <taxon>Bacteria</taxon>
        <taxon>Pseudomonadati</taxon>
        <taxon>Bacteroidota</taxon>
        <taxon>Flavobacteriia</taxon>
        <taxon>Flavobacteriales</taxon>
        <taxon>Flavobacteriaceae</taxon>
        <taxon>Flavobacterium</taxon>
    </lineage>
</organism>
<accession>A0A1J7CKZ8</accession>
<dbReference type="AlphaFoldDB" id="A0A1J7CKZ8"/>
<sequence length="113" mass="13304">MKKQEELNLKFYKKMGAFNELAYILDSSNASGNYTRLNIIQFLPKAVINHLIETLQLIQNNQLYDPSFLDSAEELSVFDVNFITPYFWIDGHKTIHMDDLKLLLIEWLEFRSS</sequence>